<reference evidence="3 4" key="1">
    <citation type="submission" date="2020-04" db="EMBL/GenBank/DDBJ databases">
        <title>MicrobeNet Type strains.</title>
        <authorList>
            <person name="Nicholson A.C."/>
        </authorList>
    </citation>
    <scope>NUCLEOTIDE SEQUENCE [LARGE SCALE GENOMIC DNA]</scope>
    <source>
        <strain evidence="3 4">DSM 44445</strain>
    </source>
</reference>
<keyword evidence="2" id="KW-1133">Transmembrane helix</keyword>
<comment type="caution">
    <text evidence="3">The sequence shown here is derived from an EMBL/GenBank/DDBJ whole genome shotgun (WGS) entry which is preliminary data.</text>
</comment>
<feature type="transmembrane region" description="Helical" evidence="2">
    <location>
        <begin position="69"/>
        <end position="86"/>
    </location>
</feature>
<keyword evidence="2" id="KW-0472">Membrane</keyword>
<feature type="region of interest" description="Disordered" evidence="1">
    <location>
        <begin position="166"/>
        <end position="214"/>
    </location>
</feature>
<keyword evidence="4" id="KW-1185">Reference proteome</keyword>
<evidence type="ECO:0000256" key="2">
    <source>
        <dbReference type="SAM" id="Phobius"/>
    </source>
</evidence>
<feature type="transmembrane region" description="Helical" evidence="2">
    <location>
        <begin position="134"/>
        <end position="153"/>
    </location>
</feature>
<sequence>MTSATTGDSAALQRAVSVAVAVSQATLTAAVLYYFGLTYTRSWYAHFGVDARFLDLGVSDYVVRSINGAFFPVVLAGLLVLGLVAARRIPIVVAARTRRPRRVLRLWCAAVTGTAAALGGVVAIGVTIRGELPQAMSVVLPLLLLTTVGLIGYRLHLRSSYPALLQRGRRRRRPRCPRHGGTRVPGPSGGGDLQCRPARHRRRRLSGRRHHHPR</sequence>
<feature type="transmembrane region" description="Helical" evidence="2">
    <location>
        <begin position="106"/>
        <end position="128"/>
    </location>
</feature>
<protein>
    <submittedName>
        <fullName evidence="3">Uncharacterized protein</fullName>
    </submittedName>
</protein>
<dbReference type="RefSeq" id="WP_040724494.1">
    <property type="nucleotide sequence ID" value="NZ_CAWPHS010000015.1"/>
</dbReference>
<keyword evidence="2" id="KW-0812">Transmembrane</keyword>
<evidence type="ECO:0000313" key="3">
    <source>
        <dbReference type="EMBL" id="NKY87856.1"/>
    </source>
</evidence>
<dbReference type="Proteomes" id="UP000523447">
    <property type="component" value="Unassembled WGS sequence"/>
</dbReference>
<evidence type="ECO:0000313" key="4">
    <source>
        <dbReference type="Proteomes" id="UP000523447"/>
    </source>
</evidence>
<feature type="compositionally biased region" description="Basic residues" evidence="1">
    <location>
        <begin position="167"/>
        <end position="181"/>
    </location>
</feature>
<evidence type="ECO:0000256" key="1">
    <source>
        <dbReference type="SAM" id="MobiDB-lite"/>
    </source>
</evidence>
<proteinExistence type="predicted"/>
<accession>A0A7X6M112</accession>
<feature type="compositionally biased region" description="Basic residues" evidence="1">
    <location>
        <begin position="197"/>
        <end position="214"/>
    </location>
</feature>
<gene>
    <name evidence="3" type="ORF">HGA07_19755</name>
</gene>
<feature type="transmembrane region" description="Helical" evidence="2">
    <location>
        <begin position="12"/>
        <end position="35"/>
    </location>
</feature>
<organism evidence="3 4">
    <name type="scientific">Nocardia veterana</name>
    <dbReference type="NCBI Taxonomy" id="132249"/>
    <lineage>
        <taxon>Bacteria</taxon>
        <taxon>Bacillati</taxon>
        <taxon>Actinomycetota</taxon>
        <taxon>Actinomycetes</taxon>
        <taxon>Mycobacteriales</taxon>
        <taxon>Nocardiaceae</taxon>
        <taxon>Nocardia</taxon>
    </lineage>
</organism>
<dbReference type="AlphaFoldDB" id="A0A7X6M112"/>
<dbReference type="EMBL" id="JAAXPE010000022">
    <property type="protein sequence ID" value="NKY87856.1"/>
    <property type="molecule type" value="Genomic_DNA"/>
</dbReference>
<name>A0A7X6M112_9NOCA</name>